<organism evidence="1 2">
    <name type="scientific">Micromonospora inositola</name>
    <dbReference type="NCBI Taxonomy" id="47865"/>
    <lineage>
        <taxon>Bacteria</taxon>
        <taxon>Bacillati</taxon>
        <taxon>Actinomycetota</taxon>
        <taxon>Actinomycetes</taxon>
        <taxon>Micromonosporales</taxon>
        <taxon>Micromonosporaceae</taxon>
        <taxon>Micromonospora</taxon>
    </lineage>
</organism>
<dbReference type="PANTHER" id="PTHR39217:SF1">
    <property type="entry name" value="GLUTATHIONE SYNTHETASE"/>
    <property type="match status" value="1"/>
</dbReference>
<dbReference type="PANTHER" id="PTHR39217">
    <property type="match status" value="1"/>
</dbReference>
<accession>A0A1C5J1H1</accession>
<reference evidence="2" key="1">
    <citation type="submission" date="2016-06" db="EMBL/GenBank/DDBJ databases">
        <authorList>
            <person name="Varghese N."/>
            <person name="Submissions Spin"/>
        </authorList>
    </citation>
    <scope>NUCLEOTIDE SEQUENCE [LARGE SCALE GENOMIC DNA]</scope>
    <source>
        <strain evidence="2">DSM 43819</strain>
    </source>
</reference>
<evidence type="ECO:0008006" key="3">
    <source>
        <dbReference type="Google" id="ProtNLM"/>
    </source>
</evidence>
<protein>
    <recommendedName>
        <fullName evidence="3">ATP-grasp domain-containing protein</fullName>
    </recommendedName>
</protein>
<dbReference type="InterPro" id="IPR053191">
    <property type="entry name" value="DcsG_Biosynth_Enzyme"/>
</dbReference>
<keyword evidence="2" id="KW-1185">Reference proteome</keyword>
<gene>
    <name evidence="1" type="ORF">GA0070613_3823</name>
</gene>
<proteinExistence type="predicted"/>
<dbReference type="EMBL" id="LT607754">
    <property type="protein sequence ID" value="SCG64303.1"/>
    <property type="molecule type" value="Genomic_DNA"/>
</dbReference>
<name>A0A1C5J1H1_9ACTN</name>
<dbReference type="Proteomes" id="UP000198221">
    <property type="component" value="Chromosome I"/>
</dbReference>
<evidence type="ECO:0000313" key="1">
    <source>
        <dbReference type="EMBL" id="SCG64303.1"/>
    </source>
</evidence>
<dbReference type="SUPFAM" id="SSF56059">
    <property type="entry name" value="Glutathione synthetase ATP-binding domain-like"/>
    <property type="match status" value="1"/>
</dbReference>
<evidence type="ECO:0000313" key="2">
    <source>
        <dbReference type="Proteomes" id="UP000198221"/>
    </source>
</evidence>
<dbReference type="AlphaFoldDB" id="A0A1C5J1H1"/>
<sequence length="320" mass="34320">MAVDGATHHGPLRDTLINNRQSARGKPRVALVTCSELSDLDPDDRLVLAPLAARGIAAEPVVWDDPAVDWHAYDLAVLRSPWDYALRRDEFVAWARTVPSLANPAEVVRWNTDKRYLAELSAAGVPTVPTTWVAPGESWVAAQSGEYVLKPAVSAGSQDTGRYDLADPEHRELAVAHVRRLSDAGRLTMVQPYLHAVDTAGETALLFLAGPDGLRFSHAICKGPMLTGPDLGVEGLYKVEDIGARTATPQQLAVAEKTLAVVPGGPERLLYARVDLIPGPDGSPVLVELELTEPSLFIGHADGAPDRLADAIATHLARRA</sequence>